<dbReference type="KEGG" id="sgrg:L0C25_18230"/>
<dbReference type="PANTHER" id="PTHR33164:SF99">
    <property type="entry name" value="MARR FAMILY REGULATORY PROTEIN"/>
    <property type="match status" value="1"/>
</dbReference>
<keyword evidence="3" id="KW-1185">Reference proteome</keyword>
<dbReference type="Proteomes" id="UP001164390">
    <property type="component" value="Chromosome"/>
</dbReference>
<dbReference type="InterPro" id="IPR039422">
    <property type="entry name" value="MarR/SlyA-like"/>
</dbReference>
<dbReference type="Gene3D" id="1.10.10.10">
    <property type="entry name" value="Winged helix-like DNA-binding domain superfamily/Winged helix DNA-binding domain"/>
    <property type="match status" value="1"/>
</dbReference>
<dbReference type="PROSITE" id="PS50995">
    <property type="entry name" value="HTH_MARR_2"/>
    <property type="match status" value="1"/>
</dbReference>
<evidence type="ECO:0000259" key="1">
    <source>
        <dbReference type="PROSITE" id="PS50995"/>
    </source>
</evidence>
<dbReference type="RefSeq" id="WP_271633169.1">
    <property type="nucleotide sequence ID" value="NZ_CP094970.1"/>
</dbReference>
<dbReference type="GO" id="GO:0003700">
    <property type="term" value="F:DNA-binding transcription factor activity"/>
    <property type="evidence" value="ECO:0007669"/>
    <property type="project" value="InterPro"/>
</dbReference>
<dbReference type="AlphaFoldDB" id="A0AA46YKD8"/>
<feature type="domain" description="HTH marR-type" evidence="1">
    <location>
        <begin position="5"/>
        <end position="139"/>
    </location>
</feature>
<dbReference type="InterPro" id="IPR036388">
    <property type="entry name" value="WH-like_DNA-bd_sf"/>
</dbReference>
<evidence type="ECO:0000313" key="2">
    <source>
        <dbReference type="EMBL" id="UYM04454.1"/>
    </source>
</evidence>
<dbReference type="InterPro" id="IPR000835">
    <property type="entry name" value="HTH_MarR-typ"/>
</dbReference>
<gene>
    <name evidence="2" type="ORF">L0C25_18230</name>
</gene>
<dbReference type="GO" id="GO:0006950">
    <property type="term" value="P:response to stress"/>
    <property type="evidence" value="ECO:0007669"/>
    <property type="project" value="TreeGrafter"/>
</dbReference>
<sequence length="149" mass="16208">MAARPIPLGNLLSAATRTLVARLDSGLADAGFDDLRAAHAPVLQAIDGEGSRMTDLADRAAMTKQAMRELVVHLQERGYVEVVRHPEDGRAKLVMLTGRGWRAIDAGVGIIDTFDGWLDGAIGQGEVQKLRVTLQRIIDHHAEERIPAR</sequence>
<protein>
    <submittedName>
        <fullName evidence="2">MarR family winged helix-turn-helix transcriptional regulator</fullName>
    </submittedName>
</protein>
<dbReference type="SMART" id="SM00347">
    <property type="entry name" value="HTH_MARR"/>
    <property type="match status" value="1"/>
</dbReference>
<dbReference type="InterPro" id="IPR036390">
    <property type="entry name" value="WH_DNA-bd_sf"/>
</dbReference>
<dbReference type="PANTHER" id="PTHR33164">
    <property type="entry name" value="TRANSCRIPTIONAL REGULATOR, MARR FAMILY"/>
    <property type="match status" value="1"/>
</dbReference>
<dbReference type="SUPFAM" id="SSF46785">
    <property type="entry name" value="Winged helix' DNA-binding domain"/>
    <property type="match status" value="1"/>
</dbReference>
<dbReference type="Pfam" id="PF12802">
    <property type="entry name" value="MarR_2"/>
    <property type="match status" value="1"/>
</dbReference>
<dbReference type="EMBL" id="CP094970">
    <property type="protein sequence ID" value="UYM04454.1"/>
    <property type="molecule type" value="Genomic_DNA"/>
</dbReference>
<name>A0AA46YKD8_9ACTN</name>
<organism evidence="2 3">
    <name type="scientific">Solicola gregarius</name>
    <dbReference type="NCBI Taxonomy" id="2908642"/>
    <lineage>
        <taxon>Bacteria</taxon>
        <taxon>Bacillati</taxon>
        <taxon>Actinomycetota</taxon>
        <taxon>Actinomycetes</taxon>
        <taxon>Propionibacteriales</taxon>
        <taxon>Nocardioidaceae</taxon>
        <taxon>Solicola</taxon>
    </lineage>
</organism>
<reference evidence="2" key="1">
    <citation type="submission" date="2022-01" db="EMBL/GenBank/DDBJ databases">
        <title>Nocardioidaceae gen. sp. A5X3R13.</title>
        <authorList>
            <person name="Lopez Marin M.A."/>
            <person name="Uhlik O."/>
        </authorList>
    </citation>
    <scope>NUCLEOTIDE SEQUENCE</scope>
    <source>
        <strain evidence="2">A5X3R13</strain>
    </source>
</reference>
<accession>A0AA46YKD8</accession>
<evidence type="ECO:0000313" key="3">
    <source>
        <dbReference type="Proteomes" id="UP001164390"/>
    </source>
</evidence>
<proteinExistence type="predicted"/>